<evidence type="ECO:0000256" key="2">
    <source>
        <dbReference type="SAM" id="Phobius"/>
    </source>
</evidence>
<dbReference type="Proteomes" id="UP000190857">
    <property type="component" value="Unassembled WGS sequence"/>
</dbReference>
<keyword evidence="4" id="KW-1185">Reference proteome</keyword>
<reference evidence="3 4" key="1">
    <citation type="submission" date="2017-02" db="EMBL/GenBank/DDBJ databases">
        <authorList>
            <person name="Peterson S.W."/>
        </authorList>
    </citation>
    <scope>NUCLEOTIDE SEQUENCE [LARGE SCALE GENOMIC DNA]</scope>
    <source>
        <strain evidence="3 4">VKM Ac-2059</strain>
    </source>
</reference>
<evidence type="ECO:0000256" key="1">
    <source>
        <dbReference type="SAM" id="MobiDB-lite"/>
    </source>
</evidence>
<feature type="compositionally biased region" description="Low complexity" evidence="1">
    <location>
        <begin position="280"/>
        <end position="291"/>
    </location>
</feature>
<dbReference type="OrthoDB" id="5021854at2"/>
<gene>
    <name evidence="3" type="ORF">SAMN06309945_0110</name>
</gene>
<keyword evidence="2" id="KW-0812">Transmembrane</keyword>
<evidence type="ECO:0000313" key="4">
    <source>
        <dbReference type="Proteomes" id="UP000190857"/>
    </source>
</evidence>
<keyword evidence="2" id="KW-1133">Transmembrane helix</keyword>
<protein>
    <submittedName>
        <fullName evidence="3">Uncharacterized protein</fullName>
    </submittedName>
</protein>
<sequence length="302" mass="30559">MHTIGASTKLHRAWSPLRLVLASVATLVLVAGASLFSVRAFAVLNDVPETGTPGYLSLRSDPYPAQFLELSPGSPARWQIAADLQDAETARLTLEMRKDGELVDHPRGLEVTVERCDAEWTGLPDAPTCAANPVLVTEATPLDDYSSTSPVFDLDGLTAASGKFLLVTLAVEDSPEAAADESLMNLTGDIGFALTATGDSIGATPTPTPSPSTPATPGPSATPGAPGQPGQPAQPGQGGQPGATGRSPLAATGVDIVALVALGAGAIGLGLVVSSARAAGRRNAAAATTGTPLITDDRGDLR</sequence>
<feature type="region of interest" description="Disordered" evidence="1">
    <location>
        <begin position="197"/>
        <end position="247"/>
    </location>
</feature>
<organism evidence="3 4">
    <name type="scientific">Okibacterium fritillariae</name>
    <dbReference type="NCBI Taxonomy" id="123320"/>
    <lineage>
        <taxon>Bacteria</taxon>
        <taxon>Bacillati</taxon>
        <taxon>Actinomycetota</taxon>
        <taxon>Actinomycetes</taxon>
        <taxon>Micrococcales</taxon>
        <taxon>Microbacteriaceae</taxon>
        <taxon>Okibacterium</taxon>
    </lineage>
</organism>
<feature type="compositionally biased region" description="Pro residues" evidence="1">
    <location>
        <begin position="206"/>
        <end position="217"/>
    </location>
</feature>
<dbReference type="STRING" id="123320.SAMN06309945_0110"/>
<dbReference type="RefSeq" id="WP_079726366.1">
    <property type="nucleotide sequence ID" value="NZ_FUZP01000001.1"/>
</dbReference>
<evidence type="ECO:0000313" key="3">
    <source>
        <dbReference type="EMBL" id="SKC35782.1"/>
    </source>
</evidence>
<name>A0A1T5IA24_9MICO</name>
<accession>A0A1T5IA24</accession>
<feature type="transmembrane region" description="Helical" evidence="2">
    <location>
        <begin position="256"/>
        <end position="273"/>
    </location>
</feature>
<feature type="compositionally biased region" description="Low complexity" evidence="1">
    <location>
        <begin position="218"/>
        <end position="235"/>
    </location>
</feature>
<proteinExistence type="predicted"/>
<feature type="region of interest" description="Disordered" evidence="1">
    <location>
        <begin position="280"/>
        <end position="302"/>
    </location>
</feature>
<dbReference type="EMBL" id="FUZP01000001">
    <property type="protein sequence ID" value="SKC35782.1"/>
    <property type="molecule type" value="Genomic_DNA"/>
</dbReference>
<keyword evidence="2" id="KW-0472">Membrane</keyword>
<dbReference type="AlphaFoldDB" id="A0A1T5IA24"/>